<dbReference type="EC" id="1.-.-.-" evidence="7"/>
<evidence type="ECO:0000259" key="5">
    <source>
        <dbReference type="Pfam" id="PF00441"/>
    </source>
</evidence>
<dbReference type="InterPro" id="IPR037069">
    <property type="entry name" value="AcylCoA_DH/ox_N_sf"/>
</dbReference>
<feature type="domain" description="Acyl-CoA dehydrogenase/oxidase N-terminal" evidence="6">
    <location>
        <begin position="8"/>
        <end position="119"/>
    </location>
</feature>
<keyword evidence="3" id="KW-0285">Flavoprotein</keyword>
<comment type="caution">
    <text evidence="7">The sequence shown here is derived from an EMBL/GenBank/DDBJ whole genome shotgun (WGS) entry which is preliminary data.</text>
</comment>
<dbReference type="InterPro" id="IPR009100">
    <property type="entry name" value="AcylCoA_DH/oxidase_NM_dom_sf"/>
</dbReference>
<accession>A0ABW1IWR6</accession>
<protein>
    <submittedName>
        <fullName evidence="7">Acyl-CoA dehydrogenase family protein</fullName>
        <ecNumber evidence="7">1.-.-.-</ecNumber>
    </submittedName>
</protein>
<dbReference type="Gene3D" id="1.10.540.10">
    <property type="entry name" value="Acyl-CoA dehydrogenase/oxidase, N-terminal domain"/>
    <property type="match status" value="1"/>
</dbReference>
<name>A0ABW1IWR6_9PSEU</name>
<dbReference type="PANTHER" id="PTHR43884:SF12">
    <property type="entry name" value="ISOVALERYL-COA DEHYDROGENASE, MITOCHONDRIAL-RELATED"/>
    <property type="match status" value="1"/>
</dbReference>
<feature type="domain" description="Acyl-CoA dehydrogenase/oxidase C-terminal" evidence="5">
    <location>
        <begin position="255"/>
        <end position="396"/>
    </location>
</feature>
<keyword evidence="7" id="KW-0560">Oxidoreductase</keyword>
<dbReference type="SUPFAM" id="SSF56645">
    <property type="entry name" value="Acyl-CoA dehydrogenase NM domain-like"/>
    <property type="match status" value="1"/>
</dbReference>
<keyword evidence="4" id="KW-0274">FAD</keyword>
<dbReference type="GO" id="GO:0016491">
    <property type="term" value="F:oxidoreductase activity"/>
    <property type="evidence" value="ECO:0007669"/>
    <property type="project" value="UniProtKB-KW"/>
</dbReference>
<dbReference type="InterPro" id="IPR009075">
    <property type="entry name" value="AcylCo_DH/oxidase_C"/>
</dbReference>
<dbReference type="Proteomes" id="UP001596302">
    <property type="component" value="Unassembled WGS sequence"/>
</dbReference>
<dbReference type="Gene3D" id="2.40.110.10">
    <property type="entry name" value="Butyryl-CoA Dehydrogenase, subunit A, domain 2"/>
    <property type="match status" value="1"/>
</dbReference>
<evidence type="ECO:0000313" key="7">
    <source>
        <dbReference type="EMBL" id="MFC5992802.1"/>
    </source>
</evidence>
<organism evidence="7 8">
    <name type="scientific">Pseudonocardia hispaniensis</name>
    <dbReference type="NCBI Taxonomy" id="904933"/>
    <lineage>
        <taxon>Bacteria</taxon>
        <taxon>Bacillati</taxon>
        <taxon>Actinomycetota</taxon>
        <taxon>Actinomycetes</taxon>
        <taxon>Pseudonocardiales</taxon>
        <taxon>Pseudonocardiaceae</taxon>
        <taxon>Pseudonocardia</taxon>
    </lineage>
</organism>
<gene>
    <name evidence="7" type="ORF">ACFQE5_01095</name>
</gene>
<proteinExistence type="inferred from homology"/>
<dbReference type="PANTHER" id="PTHR43884">
    <property type="entry name" value="ACYL-COA DEHYDROGENASE"/>
    <property type="match status" value="1"/>
</dbReference>
<dbReference type="EMBL" id="JBHSQW010000001">
    <property type="protein sequence ID" value="MFC5992802.1"/>
    <property type="molecule type" value="Genomic_DNA"/>
</dbReference>
<dbReference type="InterPro" id="IPR046373">
    <property type="entry name" value="Acyl-CoA_Oxase/DH_mid-dom_sf"/>
</dbReference>
<dbReference type="Pfam" id="PF00441">
    <property type="entry name" value="Acyl-CoA_dh_1"/>
    <property type="match status" value="1"/>
</dbReference>
<keyword evidence="8" id="KW-1185">Reference proteome</keyword>
<reference evidence="8" key="1">
    <citation type="journal article" date="2019" name="Int. J. Syst. Evol. Microbiol.">
        <title>The Global Catalogue of Microorganisms (GCM) 10K type strain sequencing project: providing services to taxonomists for standard genome sequencing and annotation.</title>
        <authorList>
            <consortium name="The Broad Institute Genomics Platform"/>
            <consortium name="The Broad Institute Genome Sequencing Center for Infectious Disease"/>
            <person name="Wu L."/>
            <person name="Ma J."/>
        </authorList>
    </citation>
    <scope>NUCLEOTIDE SEQUENCE [LARGE SCALE GENOMIC DNA]</scope>
    <source>
        <strain evidence="8">CCM 8391</strain>
    </source>
</reference>
<evidence type="ECO:0000259" key="6">
    <source>
        <dbReference type="Pfam" id="PF02771"/>
    </source>
</evidence>
<comment type="similarity">
    <text evidence="2">Belongs to the acyl-CoA dehydrogenase family.</text>
</comment>
<dbReference type="Gene3D" id="1.20.140.10">
    <property type="entry name" value="Butyryl-CoA Dehydrogenase, subunit A, domain 3"/>
    <property type="match status" value="1"/>
</dbReference>
<dbReference type="InterPro" id="IPR036250">
    <property type="entry name" value="AcylCo_DH-like_C"/>
</dbReference>
<dbReference type="SUPFAM" id="SSF47203">
    <property type="entry name" value="Acyl-CoA dehydrogenase C-terminal domain-like"/>
    <property type="match status" value="1"/>
</dbReference>
<dbReference type="InterPro" id="IPR013786">
    <property type="entry name" value="AcylCoA_DH/ox_N"/>
</dbReference>
<evidence type="ECO:0000313" key="8">
    <source>
        <dbReference type="Proteomes" id="UP001596302"/>
    </source>
</evidence>
<evidence type="ECO:0000256" key="1">
    <source>
        <dbReference type="ARBA" id="ARBA00001974"/>
    </source>
</evidence>
<sequence>MSVDFELTARQRKLKYDVREFAREVLRPAAERADALRDAQEAFVAMKPVFEQVYAMGLATCFFPKRYGGGGASNVDMMIITEELCAVDAGFPTIILVNGLALMPLTWFGTEQQCEKWIGTATNCATMDYLGGWVVSERGGTANFDHPDPSAGIQLIAHHDRANGEYVLNGEKHWPCNAGGWDLRGADTNLCIVRTDRTKGGRDGLSAILVERGTAGIEYEVIDKIGLRTCQNVTMVFRDVRVPEENLFAEGDGDIVLNRNFTWSGPIASIAAVGVARGAYEFALKWAKTYTGGGSSPIINHQAVGNLLAEVAAKIEAGRYLCWKAAHYMDKYDSEGHALGAMNKMFCADVMQNVVFDCMRIVGVNALDRKFGMEKYYREAVVFPLYDAGNLGMQRRKAWGVMADPGFTPDLFADCAPFAFKKSMEGYGVLTESPHEARGHQRSRTR</sequence>
<dbReference type="Pfam" id="PF02771">
    <property type="entry name" value="Acyl-CoA_dh_N"/>
    <property type="match status" value="1"/>
</dbReference>
<evidence type="ECO:0000256" key="4">
    <source>
        <dbReference type="ARBA" id="ARBA00022827"/>
    </source>
</evidence>
<comment type="cofactor">
    <cofactor evidence="1">
        <name>FAD</name>
        <dbReference type="ChEBI" id="CHEBI:57692"/>
    </cofactor>
</comment>
<dbReference type="RefSeq" id="WP_379581700.1">
    <property type="nucleotide sequence ID" value="NZ_JBHSQW010000001.1"/>
</dbReference>
<evidence type="ECO:0000256" key="2">
    <source>
        <dbReference type="ARBA" id="ARBA00009347"/>
    </source>
</evidence>
<evidence type="ECO:0000256" key="3">
    <source>
        <dbReference type="ARBA" id="ARBA00022630"/>
    </source>
</evidence>